<comment type="similarity">
    <text evidence="2">Belongs to the MscS (TC 1.A.23) family.</text>
</comment>
<reference evidence="9" key="2">
    <citation type="submission" date="2020-08" db="EMBL/GenBank/DDBJ databases">
        <authorList>
            <person name="Chen M."/>
            <person name="Teng W."/>
            <person name="Zhao L."/>
            <person name="Hu C."/>
            <person name="Zhou Y."/>
            <person name="Han B."/>
            <person name="Song L."/>
            <person name="Shu W."/>
        </authorList>
    </citation>
    <scope>NUCLEOTIDE SEQUENCE</scope>
    <source>
        <strain evidence="9">FACHB-1375</strain>
    </source>
</reference>
<dbReference type="Gene3D" id="1.10.287.1260">
    <property type="match status" value="1"/>
</dbReference>
<dbReference type="PROSITE" id="PS50042">
    <property type="entry name" value="CNMP_BINDING_3"/>
    <property type="match status" value="1"/>
</dbReference>
<dbReference type="Gene3D" id="2.30.30.60">
    <property type="match status" value="1"/>
</dbReference>
<evidence type="ECO:0000256" key="4">
    <source>
        <dbReference type="ARBA" id="ARBA00022692"/>
    </source>
</evidence>
<feature type="transmembrane region" description="Helical" evidence="7">
    <location>
        <begin position="38"/>
        <end position="60"/>
    </location>
</feature>
<dbReference type="InterPro" id="IPR049278">
    <property type="entry name" value="MS_channel_C"/>
</dbReference>
<dbReference type="Pfam" id="PF21082">
    <property type="entry name" value="MS_channel_3rd"/>
    <property type="match status" value="1"/>
</dbReference>
<dbReference type="InterPro" id="IPR006685">
    <property type="entry name" value="MscS_channel_2nd"/>
</dbReference>
<dbReference type="InterPro" id="IPR014710">
    <property type="entry name" value="RmlC-like_jellyroll"/>
</dbReference>
<gene>
    <name evidence="9" type="ORF">H6G03_11355</name>
</gene>
<dbReference type="Pfam" id="PF00027">
    <property type="entry name" value="cNMP_binding"/>
    <property type="match status" value="1"/>
</dbReference>
<dbReference type="GO" id="GO:0005886">
    <property type="term" value="C:plasma membrane"/>
    <property type="evidence" value="ECO:0007669"/>
    <property type="project" value="UniProtKB-SubCell"/>
</dbReference>
<dbReference type="RefSeq" id="WP_190464501.1">
    <property type="nucleotide sequence ID" value="NZ_JACJPW010000024.1"/>
</dbReference>
<keyword evidence="4 7" id="KW-0812">Transmembrane</keyword>
<dbReference type="Gene3D" id="3.30.70.100">
    <property type="match status" value="1"/>
</dbReference>
<keyword evidence="5 7" id="KW-1133">Transmembrane helix</keyword>
<dbReference type="EMBL" id="JACJPW010000024">
    <property type="protein sequence ID" value="MBD2181694.1"/>
    <property type="molecule type" value="Genomic_DNA"/>
</dbReference>
<dbReference type="InterPro" id="IPR045275">
    <property type="entry name" value="MscS_archaea/bacteria_type"/>
</dbReference>
<dbReference type="InterPro" id="IPR011066">
    <property type="entry name" value="MscS_channel_C_sf"/>
</dbReference>
<dbReference type="InterPro" id="IPR023408">
    <property type="entry name" value="MscS_beta-dom_sf"/>
</dbReference>
<comment type="caution">
    <text evidence="9">The sequence shown here is derived from an EMBL/GenBank/DDBJ whole genome shotgun (WGS) entry which is preliminary data.</text>
</comment>
<proteinExistence type="inferred from homology"/>
<feature type="transmembrane region" description="Helical" evidence="7">
    <location>
        <begin position="112"/>
        <end position="132"/>
    </location>
</feature>
<dbReference type="InterPro" id="IPR018490">
    <property type="entry name" value="cNMP-bd_dom_sf"/>
</dbReference>
<evidence type="ECO:0000313" key="10">
    <source>
        <dbReference type="Proteomes" id="UP000641646"/>
    </source>
</evidence>
<feature type="domain" description="Cyclic nucleotide-binding" evidence="8">
    <location>
        <begin position="353"/>
        <end position="451"/>
    </location>
</feature>
<feature type="transmembrane region" description="Helical" evidence="7">
    <location>
        <begin position="80"/>
        <end position="100"/>
    </location>
</feature>
<evidence type="ECO:0000259" key="8">
    <source>
        <dbReference type="PROSITE" id="PS50042"/>
    </source>
</evidence>
<dbReference type="PANTHER" id="PTHR30221:SF1">
    <property type="entry name" value="SMALL-CONDUCTANCE MECHANOSENSITIVE CHANNEL"/>
    <property type="match status" value="1"/>
</dbReference>
<evidence type="ECO:0000256" key="3">
    <source>
        <dbReference type="ARBA" id="ARBA00022475"/>
    </source>
</evidence>
<dbReference type="InterPro" id="IPR000595">
    <property type="entry name" value="cNMP-bd_dom"/>
</dbReference>
<reference evidence="9" key="1">
    <citation type="journal article" date="2015" name="ISME J.">
        <title>Draft Genome Sequence of Streptomyces incarnatus NRRL8089, which Produces the Nucleoside Antibiotic Sinefungin.</title>
        <authorList>
            <person name="Oshima K."/>
            <person name="Hattori M."/>
            <person name="Shimizu H."/>
            <person name="Fukuda K."/>
            <person name="Nemoto M."/>
            <person name="Inagaki K."/>
            <person name="Tamura T."/>
        </authorList>
    </citation>
    <scope>NUCLEOTIDE SEQUENCE</scope>
    <source>
        <strain evidence="9">FACHB-1375</strain>
    </source>
</reference>
<dbReference type="PRINTS" id="PR00103">
    <property type="entry name" value="CAMPKINASE"/>
</dbReference>
<keyword evidence="3" id="KW-1003">Cell membrane</keyword>
<dbReference type="SMART" id="SM00100">
    <property type="entry name" value="cNMP"/>
    <property type="match status" value="1"/>
</dbReference>
<comment type="subcellular location">
    <subcellularLocation>
        <location evidence="1">Cell membrane</location>
        <topology evidence="1">Multi-pass membrane protein</topology>
    </subcellularLocation>
</comment>
<dbReference type="Proteomes" id="UP000641646">
    <property type="component" value="Unassembled WGS sequence"/>
</dbReference>
<protein>
    <submittedName>
        <fullName evidence="9">Mechanosensitive ion channel</fullName>
    </submittedName>
</protein>
<dbReference type="SUPFAM" id="SSF82861">
    <property type="entry name" value="Mechanosensitive channel protein MscS (YggB), transmembrane region"/>
    <property type="match status" value="1"/>
</dbReference>
<dbReference type="SUPFAM" id="SSF50182">
    <property type="entry name" value="Sm-like ribonucleoproteins"/>
    <property type="match status" value="1"/>
</dbReference>
<evidence type="ECO:0000256" key="1">
    <source>
        <dbReference type="ARBA" id="ARBA00004651"/>
    </source>
</evidence>
<evidence type="ECO:0000256" key="2">
    <source>
        <dbReference type="ARBA" id="ARBA00008017"/>
    </source>
</evidence>
<name>A0A926VFM7_9CYAN</name>
<organism evidence="9 10">
    <name type="scientific">Aerosakkonema funiforme FACHB-1375</name>
    <dbReference type="NCBI Taxonomy" id="2949571"/>
    <lineage>
        <taxon>Bacteria</taxon>
        <taxon>Bacillati</taxon>
        <taxon>Cyanobacteriota</taxon>
        <taxon>Cyanophyceae</taxon>
        <taxon>Oscillatoriophycideae</taxon>
        <taxon>Aerosakkonematales</taxon>
        <taxon>Aerosakkonemataceae</taxon>
        <taxon>Aerosakkonema</taxon>
    </lineage>
</organism>
<dbReference type="Gene3D" id="2.60.120.10">
    <property type="entry name" value="Jelly Rolls"/>
    <property type="match status" value="1"/>
</dbReference>
<evidence type="ECO:0000256" key="6">
    <source>
        <dbReference type="ARBA" id="ARBA00023136"/>
    </source>
</evidence>
<evidence type="ECO:0000313" key="9">
    <source>
        <dbReference type="EMBL" id="MBD2181694.1"/>
    </source>
</evidence>
<evidence type="ECO:0000256" key="7">
    <source>
        <dbReference type="SAM" id="Phobius"/>
    </source>
</evidence>
<accession>A0A926VFM7</accession>
<sequence>MSANSEWSIWAIAIGVGFPLLVIVLGEAIHHLQRHGKPIAATLVLVRNLVIPVLVLMLFLNKVVELDRSGNFVKILETLFWLSVIHTSLSLINAILFEDAEANTWRARMPKLLIDLARLFLILAGSAIVLAVVWGADLAGLATALGVSSIVIGLALQDTLGSIMSGVALLFERPFTVGDWLRVGDIEGRVIDINWRSVRLLTPQRQVVVVPHQFIGKEVIWNYSQPDGIYNQTINISFSYDSPPNLVKQVLKSVALATRGVLAEPEPEVTTKSYDRTAITYEVEFFVENFEDVGQIYDSFMTRVWYAAQRNNLSLHQYQYEYSTQPPTKTDSASSMLAQKLHSIPSFMPLAREQESLADLSKGTVVQKFGAGETVIRQGDRSNFLYVIIAGEAAITITNDFGKEQEVMALSLGEFFGEMTLFSGEPSPVSIAAIDDLQVIVISSDAVSRMIERQPTFARQIGQIIEARRSAISAAQLEDVSSNRHFQKSM</sequence>
<dbReference type="Pfam" id="PF00924">
    <property type="entry name" value="MS_channel_2nd"/>
    <property type="match status" value="1"/>
</dbReference>
<feature type="transmembrane region" description="Helical" evidence="7">
    <location>
        <begin position="7"/>
        <end position="26"/>
    </location>
</feature>
<dbReference type="SUPFAM" id="SSF51206">
    <property type="entry name" value="cAMP-binding domain-like"/>
    <property type="match status" value="1"/>
</dbReference>
<feature type="transmembrane region" description="Helical" evidence="7">
    <location>
        <begin position="138"/>
        <end position="156"/>
    </location>
</feature>
<dbReference type="GO" id="GO:0008381">
    <property type="term" value="F:mechanosensitive monoatomic ion channel activity"/>
    <property type="evidence" value="ECO:0007669"/>
    <property type="project" value="InterPro"/>
</dbReference>
<keyword evidence="10" id="KW-1185">Reference proteome</keyword>
<keyword evidence="6 7" id="KW-0472">Membrane</keyword>
<evidence type="ECO:0000256" key="5">
    <source>
        <dbReference type="ARBA" id="ARBA00022989"/>
    </source>
</evidence>
<dbReference type="PANTHER" id="PTHR30221">
    <property type="entry name" value="SMALL-CONDUCTANCE MECHANOSENSITIVE CHANNEL"/>
    <property type="match status" value="1"/>
</dbReference>
<dbReference type="AlphaFoldDB" id="A0A926VFM7"/>
<dbReference type="InterPro" id="IPR011014">
    <property type="entry name" value="MscS_channel_TM-2"/>
</dbReference>
<dbReference type="SUPFAM" id="SSF82689">
    <property type="entry name" value="Mechanosensitive channel protein MscS (YggB), C-terminal domain"/>
    <property type="match status" value="1"/>
</dbReference>
<dbReference type="CDD" id="cd00038">
    <property type="entry name" value="CAP_ED"/>
    <property type="match status" value="1"/>
</dbReference>
<dbReference type="InterPro" id="IPR010920">
    <property type="entry name" value="LSM_dom_sf"/>
</dbReference>